<dbReference type="Gene3D" id="1.10.418.10">
    <property type="entry name" value="Calponin-like domain"/>
    <property type="match status" value="1"/>
</dbReference>
<feature type="region of interest" description="Disordered" evidence="1">
    <location>
        <begin position="1"/>
        <end position="25"/>
    </location>
</feature>
<dbReference type="PANTHER" id="PTHR12509">
    <property type="entry name" value="SPERMATOGENESIS-ASSOCIATED 4-RELATED"/>
    <property type="match status" value="1"/>
</dbReference>
<dbReference type="Proteomes" id="UP000694560">
    <property type="component" value="Unplaced"/>
</dbReference>
<dbReference type="GO" id="GO:0008017">
    <property type="term" value="F:microtubule binding"/>
    <property type="evidence" value="ECO:0007669"/>
    <property type="project" value="TreeGrafter"/>
</dbReference>
<accession>A0A8C5TDQ2</accession>
<dbReference type="OrthoDB" id="193300at2759"/>
<feature type="compositionally biased region" description="Basic and acidic residues" evidence="1">
    <location>
        <begin position="149"/>
        <end position="163"/>
    </location>
</feature>
<dbReference type="InterPro" id="IPR001715">
    <property type="entry name" value="CH_dom"/>
</dbReference>
<dbReference type="Pfam" id="PF06294">
    <property type="entry name" value="CH_2"/>
    <property type="match status" value="1"/>
</dbReference>
<dbReference type="InterPro" id="IPR052111">
    <property type="entry name" value="Spermatogenesis_Ciliary_MAP"/>
</dbReference>
<keyword evidence="4" id="KW-1185">Reference proteome</keyword>
<dbReference type="InterPro" id="IPR010441">
    <property type="entry name" value="CH_2"/>
</dbReference>
<proteinExistence type="predicted"/>
<dbReference type="SUPFAM" id="SSF47576">
    <property type="entry name" value="Calponin-homology domain, CH-domain"/>
    <property type="match status" value="1"/>
</dbReference>
<feature type="compositionally biased region" description="Low complexity" evidence="1">
    <location>
        <begin position="1"/>
        <end position="20"/>
    </location>
</feature>
<sequence>MAAAGPDTGPATGAATGADTGPDRGPDTSLVSLYRWLDTVPLSRPRRNIARDFSDGVLAAEVVKFFLPSMVELHSFVPTSSTAQKVANWGHLNRKVLSKLNLLVPEAMIQQLVQSRPGMAEQLLQLLRDKIQERQRLRRAGAGQVRGTGDGESRGQADGEGRQDPQGMDPLGKGRAWAWDRGKEFLPGRVGGAGLELPDSPDPWMSQTGLEPPRAVTGGCPPYFPEFFLPLRRTASGCRQRGEKGAIPGHRLRSGGKKKSKNPKIPRCGLSGCPSRKELSGAGDPSLGLSAHLQCPGMCGEGLQPGGRREVRDGRGRTSLGSGGFMGSLWVWEVPHWGLGGSPVEVLGRA</sequence>
<dbReference type="GO" id="GO:0051493">
    <property type="term" value="P:regulation of cytoskeleton organization"/>
    <property type="evidence" value="ECO:0007669"/>
    <property type="project" value="TreeGrafter"/>
</dbReference>
<dbReference type="FunFam" id="1.10.418.10:FF:000059">
    <property type="entry name" value="RIKEN cDNA 6430531B16 gene"/>
    <property type="match status" value="1"/>
</dbReference>
<organism evidence="3 4">
    <name type="scientific">Malurus cyaneus samueli</name>
    <dbReference type="NCBI Taxonomy" id="2593467"/>
    <lineage>
        <taxon>Eukaryota</taxon>
        <taxon>Metazoa</taxon>
        <taxon>Chordata</taxon>
        <taxon>Craniata</taxon>
        <taxon>Vertebrata</taxon>
        <taxon>Euteleostomi</taxon>
        <taxon>Archelosauria</taxon>
        <taxon>Archosauria</taxon>
        <taxon>Dinosauria</taxon>
        <taxon>Saurischia</taxon>
        <taxon>Theropoda</taxon>
        <taxon>Coelurosauria</taxon>
        <taxon>Aves</taxon>
        <taxon>Neognathae</taxon>
        <taxon>Neoaves</taxon>
        <taxon>Telluraves</taxon>
        <taxon>Australaves</taxon>
        <taxon>Passeriformes</taxon>
        <taxon>Meliphagoidea</taxon>
        <taxon>Maluridae</taxon>
        <taxon>Malurus</taxon>
    </lineage>
</organism>
<feature type="domain" description="Calponin-homology (CH)" evidence="2">
    <location>
        <begin position="27"/>
        <end position="132"/>
    </location>
</feature>
<reference evidence="3" key="1">
    <citation type="submission" date="2025-08" db="UniProtKB">
        <authorList>
            <consortium name="Ensembl"/>
        </authorList>
    </citation>
    <scope>IDENTIFICATION</scope>
</reference>
<dbReference type="GO" id="GO:0005930">
    <property type="term" value="C:axoneme"/>
    <property type="evidence" value="ECO:0007669"/>
    <property type="project" value="TreeGrafter"/>
</dbReference>
<evidence type="ECO:0000313" key="3">
    <source>
        <dbReference type="Ensembl" id="ENSMCSP00000003430.1"/>
    </source>
</evidence>
<protein>
    <submittedName>
        <fullName evidence="3">Sperm flagellar 1</fullName>
    </submittedName>
</protein>
<feature type="region of interest" description="Disordered" evidence="1">
    <location>
        <begin position="138"/>
        <end position="175"/>
    </location>
</feature>
<dbReference type="InterPro" id="IPR036872">
    <property type="entry name" value="CH_dom_sf"/>
</dbReference>
<feature type="compositionally biased region" description="Basic residues" evidence="1">
    <location>
        <begin position="250"/>
        <end position="264"/>
    </location>
</feature>
<reference evidence="3" key="2">
    <citation type="submission" date="2025-09" db="UniProtKB">
        <authorList>
            <consortium name="Ensembl"/>
        </authorList>
    </citation>
    <scope>IDENTIFICATION</scope>
</reference>
<feature type="region of interest" description="Disordered" evidence="1">
    <location>
        <begin position="239"/>
        <end position="272"/>
    </location>
</feature>
<evidence type="ECO:0000259" key="2">
    <source>
        <dbReference type="PROSITE" id="PS50021"/>
    </source>
</evidence>
<dbReference type="Ensembl" id="ENSMCST00000003504.1">
    <property type="protein sequence ID" value="ENSMCSP00000003430.1"/>
    <property type="gene ID" value="ENSMCSG00000002450.1"/>
</dbReference>
<name>A0A8C5TDQ2_9PASS</name>
<dbReference type="PANTHER" id="PTHR12509:SF9">
    <property type="entry name" value="SPERM FLAGELLAR PROTEIN 1 ISOFORM X1"/>
    <property type="match status" value="1"/>
</dbReference>
<evidence type="ECO:0000313" key="4">
    <source>
        <dbReference type="Proteomes" id="UP000694560"/>
    </source>
</evidence>
<evidence type="ECO:0000256" key="1">
    <source>
        <dbReference type="SAM" id="MobiDB-lite"/>
    </source>
</evidence>
<dbReference type="AlphaFoldDB" id="A0A8C5TDQ2"/>
<dbReference type="PROSITE" id="PS50021">
    <property type="entry name" value="CH"/>
    <property type="match status" value="1"/>
</dbReference>